<name>A0A2K0SX20_9HYPO</name>
<evidence type="ECO:0000256" key="2">
    <source>
        <dbReference type="SAM" id="Phobius"/>
    </source>
</evidence>
<evidence type="ECO:0008006" key="5">
    <source>
        <dbReference type="Google" id="ProtNLM"/>
    </source>
</evidence>
<feature type="region of interest" description="Disordered" evidence="1">
    <location>
        <begin position="173"/>
        <end position="213"/>
    </location>
</feature>
<keyword evidence="2" id="KW-0472">Membrane</keyword>
<dbReference type="OrthoDB" id="4770059at2759"/>
<sequence>MAAIDSSATHALTKPAVPVVTSFPFNPLTTTFSRPSDCDGVFVSGFLSGIDFPKSCLPKGFHTDQTSYFSPGLACPSGYYSACHDNIGASRITTVTCCPTLASDISLSCVTTSTLESVWSTLFCTWIAPDGDGTTLSMTVSDNGITSTVAGDFTAPGGLNAYGIRMVYQKSDTESTTMTRTTTRSTAATTGTKSAGAKNTSGSDSGDSSSGGLSNGAKAAIGVVIPVVVLGLLAGLFFWWRKRKQYNKVVSSSTPTELHGQDAAPPTELAQYSGLMNKPKAPADAPPEELPAHEAPAVELPAERMH</sequence>
<evidence type="ECO:0000313" key="3">
    <source>
        <dbReference type="EMBL" id="PNP37804.1"/>
    </source>
</evidence>
<keyword evidence="2" id="KW-0812">Transmembrane</keyword>
<protein>
    <recommendedName>
        <fullName evidence="5">Mid2 domain-containing protein</fullName>
    </recommendedName>
</protein>
<dbReference type="EMBL" id="MTYH01000127">
    <property type="protein sequence ID" value="PNP37804.1"/>
    <property type="molecule type" value="Genomic_DNA"/>
</dbReference>
<dbReference type="AlphaFoldDB" id="A0A2K0SX20"/>
<reference evidence="3 4" key="1">
    <citation type="submission" date="2017-02" db="EMBL/GenBank/DDBJ databases">
        <title>Genomes of Trichoderma spp. with biocontrol activity.</title>
        <authorList>
            <person name="Gardiner D."/>
            <person name="Kazan K."/>
            <person name="Vos C."/>
            <person name="Harvey P."/>
        </authorList>
    </citation>
    <scope>NUCLEOTIDE SEQUENCE [LARGE SCALE GENOMIC DNA]</scope>
    <source>
        <strain evidence="3 4">A5MH</strain>
    </source>
</reference>
<dbReference type="Proteomes" id="UP000236546">
    <property type="component" value="Unassembled WGS sequence"/>
</dbReference>
<evidence type="ECO:0000313" key="4">
    <source>
        <dbReference type="Proteomes" id="UP000236546"/>
    </source>
</evidence>
<evidence type="ECO:0000256" key="1">
    <source>
        <dbReference type="SAM" id="MobiDB-lite"/>
    </source>
</evidence>
<feature type="compositionally biased region" description="Low complexity" evidence="1">
    <location>
        <begin position="174"/>
        <end position="213"/>
    </location>
</feature>
<feature type="region of interest" description="Disordered" evidence="1">
    <location>
        <begin position="251"/>
        <end position="306"/>
    </location>
</feature>
<feature type="transmembrane region" description="Helical" evidence="2">
    <location>
        <begin position="219"/>
        <end position="240"/>
    </location>
</feature>
<accession>A0A2K0SX20</accession>
<comment type="caution">
    <text evidence="3">The sequence shown here is derived from an EMBL/GenBank/DDBJ whole genome shotgun (WGS) entry which is preliminary data.</text>
</comment>
<organism evidence="3 4">
    <name type="scientific">Trichoderma gamsii</name>
    <dbReference type="NCBI Taxonomy" id="398673"/>
    <lineage>
        <taxon>Eukaryota</taxon>
        <taxon>Fungi</taxon>
        <taxon>Dikarya</taxon>
        <taxon>Ascomycota</taxon>
        <taxon>Pezizomycotina</taxon>
        <taxon>Sordariomycetes</taxon>
        <taxon>Hypocreomycetidae</taxon>
        <taxon>Hypocreales</taxon>
        <taxon>Hypocreaceae</taxon>
        <taxon>Trichoderma</taxon>
    </lineage>
</organism>
<keyword evidence="2" id="KW-1133">Transmembrane helix</keyword>
<proteinExistence type="predicted"/>
<gene>
    <name evidence="3" type="ORF">TGAMA5MH_10289</name>
</gene>